<proteinExistence type="predicted"/>
<name>A0A653EZN7_MYCKA</name>
<dbReference type="EMBL" id="LR589336">
    <property type="protein sequence ID" value="VTP03004.1"/>
    <property type="molecule type" value="Genomic_DNA"/>
</dbReference>
<organism evidence="1">
    <name type="scientific">Mycobacterium kansasii</name>
    <dbReference type="NCBI Taxonomy" id="1768"/>
    <lineage>
        <taxon>Bacteria</taxon>
        <taxon>Bacillati</taxon>
        <taxon>Actinomycetota</taxon>
        <taxon>Actinomycetes</taxon>
        <taxon>Mycobacteriales</taxon>
        <taxon>Mycobacteriaceae</taxon>
        <taxon>Mycobacterium</taxon>
    </lineage>
</organism>
<dbReference type="AlphaFoldDB" id="A0A653EZN7"/>
<sequence>MLERKAVTNFARLTGTLKASLIHPMKTATFT</sequence>
<reference evidence="1" key="1">
    <citation type="submission" date="2019-05" db="EMBL/GenBank/DDBJ databases">
        <authorList>
            <person name="Naeem R."/>
            <person name="Antony C."/>
            <person name="Guan Q."/>
        </authorList>
    </citation>
    <scope>NUCLEOTIDE SEQUENCE</scope>
    <source>
        <strain evidence="1">3</strain>
    </source>
</reference>
<gene>
    <name evidence="1" type="ORF">BIN_B_03735</name>
</gene>
<accession>A0A653EZN7</accession>
<evidence type="ECO:0000313" key="1">
    <source>
        <dbReference type="EMBL" id="VTP03004.1"/>
    </source>
</evidence>
<protein>
    <submittedName>
        <fullName evidence="1">Uncharacterized protein</fullName>
    </submittedName>
</protein>